<dbReference type="GO" id="GO:0006099">
    <property type="term" value="P:tricarboxylic acid cycle"/>
    <property type="evidence" value="ECO:0007669"/>
    <property type="project" value="TreeGrafter"/>
</dbReference>
<dbReference type="AlphaFoldDB" id="A0A2A9M7Q8"/>
<dbReference type="VEuPathDB" id="ToxoDB:BESB_084130"/>
<dbReference type="GO" id="GO:0005739">
    <property type="term" value="C:mitochondrion"/>
    <property type="evidence" value="ECO:0007669"/>
    <property type="project" value="TreeGrafter"/>
</dbReference>
<sequence>MPSRAQLLSPRVLSVCLRGGSRLSAAQLRPSCRAPELFAGRSTRVEAFSSASFCPLLASAASSFFSWANEPRACETRTFASLSLKEGICGTDATNSIRSSARLKRIMYRSKQRGWAEIDLLLGAYADQELPSMSPQDVDEFEKILEEENVVLYDSLIGKDFKQRVPAPAHLADLKQWKQLSAFIEARRRSQKTEAQ</sequence>
<dbReference type="EMBL" id="NWUJ01000009">
    <property type="protein sequence ID" value="PFH33214.1"/>
    <property type="molecule type" value="Genomic_DNA"/>
</dbReference>
<name>A0A2A9M7Q8_BESBE</name>
<reference evidence="2 3" key="1">
    <citation type="submission" date="2017-09" db="EMBL/GenBank/DDBJ databases">
        <title>Genome sequencing of Besnoitia besnoiti strain Bb-Ger1.</title>
        <authorList>
            <person name="Schares G."/>
            <person name="Venepally P."/>
            <person name="Lorenzi H.A."/>
        </authorList>
    </citation>
    <scope>NUCLEOTIDE SEQUENCE [LARGE SCALE GENOMIC DNA]</scope>
    <source>
        <strain evidence="2 3">Bb-Ger1</strain>
    </source>
</reference>
<organism evidence="2 3">
    <name type="scientific">Besnoitia besnoiti</name>
    <name type="common">Apicomplexan protozoan</name>
    <dbReference type="NCBI Taxonomy" id="94643"/>
    <lineage>
        <taxon>Eukaryota</taxon>
        <taxon>Sar</taxon>
        <taxon>Alveolata</taxon>
        <taxon>Apicomplexa</taxon>
        <taxon>Conoidasida</taxon>
        <taxon>Coccidia</taxon>
        <taxon>Eucoccidiorida</taxon>
        <taxon>Eimeriorina</taxon>
        <taxon>Sarcocystidae</taxon>
        <taxon>Besnoitia</taxon>
    </lineage>
</organism>
<dbReference type="Gene3D" id="1.10.150.250">
    <property type="entry name" value="Flavinator of succinate dehydrogenase"/>
    <property type="match status" value="1"/>
</dbReference>
<dbReference type="SUPFAM" id="SSF109910">
    <property type="entry name" value="YgfY-like"/>
    <property type="match status" value="1"/>
</dbReference>
<gene>
    <name evidence="2" type="ORF">BESB_084130</name>
</gene>
<protein>
    <submittedName>
        <fullName evidence="2">TPR repeat region protein</fullName>
    </submittedName>
</protein>
<dbReference type="GeneID" id="40313339"/>
<dbReference type="PANTHER" id="PTHR12469:SF2">
    <property type="entry name" value="SUCCINATE DEHYDROGENASE ASSEMBLY FACTOR 2, MITOCHONDRIAL"/>
    <property type="match status" value="1"/>
</dbReference>
<dbReference type="InterPro" id="IPR036714">
    <property type="entry name" value="SDH_sf"/>
</dbReference>
<dbReference type="Pfam" id="PF03937">
    <property type="entry name" value="Sdh5"/>
    <property type="match status" value="1"/>
</dbReference>
<keyword evidence="3" id="KW-1185">Reference proteome</keyword>
<accession>A0A2A9M7Q8</accession>
<dbReference type="PANTHER" id="PTHR12469">
    <property type="entry name" value="PROTEIN EMI5 HOMOLOG, MITOCHONDRIAL"/>
    <property type="match status" value="1"/>
</dbReference>
<dbReference type="GO" id="GO:0006121">
    <property type="term" value="P:mitochondrial electron transport, succinate to ubiquinone"/>
    <property type="evidence" value="ECO:0007669"/>
    <property type="project" value="TreeGrafter"/>
</dbReference>
<dbReference type="KEGG" id="bbes:BESB_084130"/>
<dbReference type="Proteomes" id="UP000224006">
    <property type="component" value="Chromosome VIII"/>
</dbReference>
<proteinExistence type="predicted"/>
<evidence type="ECO:0000313" key="2">
    <source>
        <dbReference type="EMBL" id="PFH33214.1"/>
    </source>
</evidence>
<dbReference type="OrthoDB" id="424813at2759"/>
<dbReference type="RefSeq" id="XP_029217223.1">
    <property type="nucleotide sequence ID" value="XM_029366763.1"/>
</dbReference>
<keyword evidence="1" id="KW-0143">Chaperone</keyword>
<comment type="caution">
    <text evidence="2">The sequence shown here is derived from an EMBL/GenBank/DDBJ whole genome shotgun (WGS) entry which is preliminary data.</text>
</comment>
<dbReference type="InterPro" id="IPR005631">
    <property type="entry name" value="SDH"/>
</dbReference>
<evidence type="ECO:0000256" key="1">
    <source>
        <dbReference type="ARBA" id="ARBA00023186"/>
    </source>
</evidence>
<evidence type="ECO:0000313" key="3">
    <source>
        <dbReference type="Proteomes" id="UP000224006"/>
    </source>
</evidence>
<dbReference type="GO" id="GO:0034553">
    <property type="term" value="P:mitochondrial respiratory chain complex II assembly"/>
    <property type="evidence" value="ECO:0007669"/>
    <property type="project" value="TreeGrafter"/>
</dbReference>
<dbReference type="STRING" id="94643.A0A2A9M7Q8"/>